<evidence type="ECO:0000256" key="1">
    <source>
        <dbReference type="SAM" id="MobiDB-lite"/>
    </source>
</evidence>
<name>A0A6N4UPF3_9MYCO</name>
<sequence>MRTHTPSAQHPIVGIELDVADAALGRIAFTAHGRLRTEIANQLVTGYAEAESRPHVRRIGPLPDSSWSHPRHTACDTPPPDPV</sequence>
<gene>
    <name evidence="2" type="ORF">MALV_14130</name>
</gene>
<evidence type="ECO:0000313" key="2">
    <source>
        <dbReference type="EMBL" id="BBX26288.1"/>
    </source>
</evidence>
<reference evidence="2 3" key="1">
    <citation type="journal article" date="2019" name="Emerg. Microbes Infect.">
        <title>Comprehensive subspecies identification of 175 nontuberculous mycobacteria species based on 7547 genomic profiles.</title>
        <authorList>
            <person name="Matsumoto Y."/>
            <person name="Kinjo T."/>
            <person name="Motooka D."/>
            <person name="Nabeya D."/>
            <person name="Jung N."/>
            <person name="Uechi K."/>
            <person name="Horii T."/>
            <person name="Iida T."/>
            <person name="Fujita J."/>
            <person name="Nakamura S."/>
        </authorList>
    </citation>
    <scope>NUCLEOTIDE SEQUENCE [LARGE SCALE GENOMIC DNA]</scope>
    <source>
        <strain evidence="2 3">JCM 12272</strain>
    </source>
</reference>
<feature type="region of interest" description="Disordered" evidence="1">
    <location>
        <begin position="55"/>
        <end position="83"/>
    </location>
</feature>
<evidence type="ECO:0000313" key="3">
    <source>
        <dbReference type="Proteomes" id="UP000466906"/>
    </source>
</evidence>
<accession>A0A6N4UPF3</accession>
<keyword evidence="3" id="KW-1185">Reference proteome</keyword>
<dbReference type="AlphaFoldDB" id="A0A6N4UPF3"/>
<dbReference type="Proteomes" id="UP000466906">
    <property type="component" value="Chromosome"/>
</dbReference>
<dbReference type="EMBL" id="AP022565">
    <property type="protein sequence ID" value="BBX26288.1"/>
    <property type="molecule type" value="Genomic_DNA"/>
</dbReference>
<proteinExistence type="predicted"/>
<protein>
    <submittedName>
        <fullName evidence="2">Uncharacterized protein</fullName>
    </submittedName>
</protein>
<organism evidence="2 3">
    <name type="scientific">Mycolicibacterium alvei</name>
    <dbReference type="NCBI Taxonomy" id="67081"/>
    <lineage>
        <taxon>Bacteria</taxon>
        <taxon>Bacillati</taxon>
        <taxon>Actinomycetota</taxon>
        <taxon>Actinomycetes</taxon>
        <taxon>Mycobacteriales</taxon>
        <taxon>Mycobacteriaceae</taxon>
        <taxon>Mycolicibacterium</taxon>
    </lineage>
</organism>
<dbReference type="KEGG" id="malv:MALV_14130"/>